<dbReference type="RefSeq" id="WP_106460546.1">
    <property type="nucleotide sequence ID" value="NZ_JBGMEF010000018.1"/>
</dbReference>
<organism evidence="4 5">
    <name type="scientific">Anaerococcus kampingae</name>
    <dbReference type="NCBI Taxonomy" id="3115614"/>
    <lineage>
        <taxon>Bacteria</taxon>
        <taxon>Bacillati</taxon>
        <taxon>Bacillota</taxon>
        <taxon>Tissierellia</taxon>
        <taxon>Tissierellales</taxon>
        <taxon>Peptoniphilaceae</taxon>
        <taxon>Anaerococcus</taxon>
    </lineage>
</organism>
<dbReference type="Proteomes" id="UP001637994">
    <property type="component" value="Unassembled WGS sequence"/>
</dbReference>
<evidence type="ECO:0000256" key="1">
    <source>
        <dbReference type="ARBA" id="ARBA00006068"/>
    </source>
</evidence>
<dbReference type="InterPro" id="IPR050922">
    <property type="entry name" value="LytR/CpsA/Psr_CW_biosynth"/>
</dbReference>
<keyword evidence="2" id="KW-0472">Membrane</keyword>
<keyword evidence="2" id="KW-1133">Transmembrane helix</keyword>
<name>A0ABW9MDG6_9FIRM</name>
<dbReference type="InterPro" id="IPR004474">
    <property type="entry name" value="LytR_CpsA_psr"/>
</dbReference>
<proteinExistence type="inferred from homology"/>
<evidence type="ECO:0000313" key="4">
    <source>
        <dbReference type="EMBL" id="MFO3666928.1"/>
    </source>
</evidence>
<dbReference type="Pfam" id="PF03816">
    <property type="entry name" value="LytR_cpsA_psr"/>
    <property type="match status" value="1"/>
</dbReference>
<protein>
    <submittedName>
        <fullName evidence="4">LCP family protein</fullName>
    </submittedName>
</protein>
<reference evidence="4 5" key="1">
    <citation type="journal article" date="2025" name="Anaerobe">
        <title>Description of Anaerococcus kampingiae sp. nov., Anaerococcus groningensis sp. nov., Anaerococcus martiniensis sp. nov., and Anaerococcus cruorum sp. nov., isolated from human clinical specimens.</title>
        <authorList>
            <person name="Boiten K.E."/>
            <person name="Meijer J."/>
            <person name="van Wezel E.M."/>
            <person name="Veloo A.C.M."/>
        </authorList>
    </citation>
    <scope>NUCLEOTIDE SEQUENCE [LARGE SCALE GENOMIC DNA]</scope>
    <source>
        <strain evidence="4 5">ENR0874</strain>
    </source>
</reference>
<evidence type="ECO:0000313" key="5">
    <source>
        <dbReference type="Proteomes" id="UP001637994"/>
    </source>
</evidence>
<sequence length="289" mass="32053">MKNNMIKIIKSVLVFLMFVVVFAAGFLLLNFFKNDGAGGEIFDISNDRGFMFLLAGVDSTGEDTGTRTDTLMLVNVNKDKNTIDMISIPRDSYVSIRGSMDKINAAHSYGGIDLTMEVVRDFLGINLDKYFVISFDAVIAGINALGGMDVEVSNEVASAMGISPGIRKMAGDEVLAYVRFRKGYQNADLGRINTQQDFMKQFIKEATKAENISKLPSVYKAMKPYIKTNIGLKNLSSLALDFKSVDPSNINSIRLEGEPFNAGGISYFKVYPNSIEEIRQNYLKSYLRN</sequence>
<gene>
    <name evidence="4" type="ORF">ACCQ42_04000</name>
</gene>
<accession>A0ABW9MDG6</accession>
<keyword evidence="2" id="KW-0812">Transmembrane</keyword>
<evidence type="ECO:0000259" key="3">
    <source>
        <dbReference type="Pfam" id="PF03816"/>
    </source>
</evidence>
<feature type="domain" description="Cell envelope-related transcriptional attenuator" evidence="3">
    <location>
        <begin position="67"/>
        <end position="206"/>
    </location>
</feature>
<feature type="transmembrane region" description="Helical" evidence="2">
    <location>
        <begin position="12"/>
        <end position="32"/>
    </location>
</feature>
<comment type="caution">
    <text evidence="4">The sequence shown here is derived from an EMBL/GenBank/DDBJ whole genome shotgun (WGS) entry which is preliminary data.</text>
</comment>
<keyword evidence="5" id="KW-1185">Reference proteome</keyword>
<evidence type="ECO:0000256" key="2">
    <source>
        <dbReference type="SAM" id="Phobius"/>
    </source>
</evidence>
<dbReference type="Gene3D" id="3.40.630.190">
    <property type="entry name" value="LCP protein"/>
    <property type="match status" value="1"/>
</dbReference>
<dbReference type="NCBIfam" id="TIGR00350">
    <property type="entry name" value="lytR_cpsA_psr"/>
    <property type="match status" value="1"/>
</dbReference>
<dbReference type="PANTHER" id="PTHR33392">
    <property type="entry name" value="POLYISOPRENYL-TEICHOIC ACID--PEPTIDOGLYCAN TEICHOIC ACID TRANSFERASE TAGU"/>
    <property type="match status" value="1"/>
</dbReference>
<dbReference type="PANTHER" id="PTHR33392:SF6">
    <property type="entry name" value="POLYISOPRENYL-TEICHOIC ACID--PEPTIDOGLYCAN TEICHOIC ACID TRANSFERASE TAGU"/>
    <property type="match status" value="1"/>
</dbReference>
<comment type="similarity">
    <text evidence="1">Belongs to the LytR/CpsA/Psr (LCP) family.</text>
</comment>
<dbReference type="EMBL" id="JBGMEF010000018">
    <property type="protein sequence ID" value="MFO3666928.1"/>
    <property type="molecule type" value="Genomic_DNA"/>
</dbReference>